<keyword evidence="2" id="KW-0479">Metal-binding</keyword>
<dbReference type="SMART" id="SM00490">
    <property type="entry name" value="HELICc"/>
    <property type="match status" value="1"/>
</dbReference>
<name>A0AA43XKW8_9CLOT</name>
<evidence type="ECO:0000259" key="4">
    <source>
        <dbReference type="PROSITE" id="PS51192"/>
    </source>
</evidence>
<keyword evidence="2" id="KW-0862">Zinc</keyword>
<comment type="caution">
    <text evidence="6">The sequence shown here is derived from an EMBL/GenBank/DDBJ whole genome shotgun (WGS) entry which is preliminary data.</text>
</comment>
<dbReference type="InterPro" id="IPR014001">
    <property type="entry name" value="Helicase_ATP-bd"/>
</dbReference>
<dbReference type="PANTHER" id="PTHR10799">
    <property type="entry name" value="SNF2/RAD54 HELICASE FAMILY"/>
    <property type="match status" value="1"/>
</dbReference>
<feature type="domain" description="Helicase C-terminal" evidence="5">
    <location>
        <begin position="926"/>
        <end position="1082"/>
    </location>
</feature>
<evidence type="ECO:0000313" key="6">
    <source>
        <dbReference type="EMBL" id="NBG88577.1"/>
    </source>
</evidence>
<dbReference type="InterPro" id="IPR049730">
    <property type="entry name" value="SNF2/RAD54-like_C"/>
</dbReference>
<dbReference type="Gene3D" id="3.40.50.10810">
    <property type="entry name" value="Tandem AAA-ATPase domain"/>
    <property type="match status" value="1"/>
</dbReference>
<dbReference type="PROSITE" id="PS51192">
    <property type="entry name" value="HELICASE_ATP_BIND_1"/>
    <property type="match status" value="1"/>
</dbReference>
<dbReference type="InterPro" id="IPR001650">
    <property type="entry name" value="Helicase_C-like"/>
</dbReference>
<dbReference type="Proteomes" id="UP000449710">
    <property type="component" value="Unassembled WGS sequence"/>
</dbReference>
<dbReference type="GO" id="GO:0005524">
    <property type="term" value="F:ATP binding"/>
    <property type="evidence" value="ECO:0007669"/>
    <property type="project" value="InterPro"/>
</dbReference>
<keyword evidence="6" id="KW-0067">ATP-binding</keyword>
<dbReference type="Pfam" id="PF04434">
    <property type="entry name" value="SWIM"/>
    <property type="match status" value="1"/>
</dbReference>
<dbReference type="GO" id="GO:0008270">
    <property type="term" value="F:zinc ion binding"/>
    <property type="evidence" value="ECO:0007669"/>
    <property type="project" value="UniProtKB-KW"/>
</dbReference>
<dbReference type="PROSITE" id="PS50966">
    <property type="entry name" value="ZF_SWIM"/>
    <property type="match status" value="1"/>
</dbReference>
<keyword evidence="6" id="KW-0547">Nucleotide-binding</keyword>
<dbReference type="SUPFAM" id="SSF52540">
    <property type="entry name" value="P-loop containing nucleoside triphosphate hydrolases"/>
    <property type="match status" value="2"/>
</dbReference>
<dbReference type="InterPro" id="IPR027417">
    <property type="entry name" value="P-loop_NTPase"/>
</dbReference>
<dbReference type="SMART" id="SM00487">
    <property type="entry name" value="DEXDc"/>
    <property type="match status" value="1"/>
</dbReference>
<dbReference type="EMBL" id="SUMG01000009">
    <property type="protein sequence ID" value="NBG88577.1"/>
    <property type="molecule type" value="Genomic_DNA"/>
</dbReference>
<evidence type="ECO:0000259" key="3">
    <source>
        <dbReference type="PROSITE" id="PS50966"/>
    </source>
</evidence>
<keyword evidence="7" id="KW-1185">Reference proteome</keyword>
<dbReference type="GO" id="GO:0016787">
    <property type="term" value="F:hydrolase activity"/>
    <property type="evidence" value="ECO:0007669"/>
    <property type="project" value="UniProtKB-KW"/>
</dbReference>
<evidence type="ECO:0000259" key="5">
    <source>
        <dbReference type="PROSITE" id="PS51194"/>
    </source>
</evidence>
<dbReference type="Pfam" id="PF00176">
    <property type="entry name" value="SNF2-rel_dom"/>
    <property type="match status" value="1"/>
</dbReference>
<dbReference type="InterPro" id="IPR007527">
    <property type="entry name" value="Znf_SWIM"/>
</dbReference>
<dbReference type="PROSITE" id="PS51194">
    <property type="entry name" value="HELICASE_CTER"/>
    <property type="match status" value="1"/>
</dbReference>
<reference evidence="6 7" key="1">
    <citation type="submission" date="2019-04" db="EMBL/GenBank/DDBJ databases">
        <title>Isachenkonia alkalipeptolytica gen. nov. sp. nov. a new anaerobic, alkiliphilic organothrophic bacterium capable to reduce synthesized ferrihydrite isolated from a soda lake.</title>
        <authorList>
            <person name="Toshchakov S.V."/>
            <person name="Zavarzina D.G."/>
            <person name="Zhilina T.N."/>
            <person name="Kostrikina N.A."/>
            <person name="Kublanov I.V."/>
        </authorList>
    </citation>
    <scope>NUCLEOTIDE SEQUENCE [LARGE SCALE GENOMIC DNA]</scope>
    <source>
        <strain evidence="6 7">Z-1701</strain>
    </source>
</reference>
<feature type="domain" description="SWIM-type" evidence="3">
    <location>
        <begin position="53"/>
        <end position="93"/>
    </location>
</feature>
<dbReference type="AlphaFoldDB" id="A0AA43XKW8"/>
<dbReference type="InterPro" id="IPR013663">
    <property type="entry name" value="Helicase_SWF/SNF/SWI_bac"/>
</dbReference>
<dbReference type="CDD" id="cd18012">
    <property type="entry name" value="DEXQc_arch_SWI2_SNF2"/>
    <property type="match status" value="1"/>
</dbReference>
<dbReference type="InterPro" id="IPR000330">
    <property type="entry name" value="SNF2_N"/>
</dbReference>
<keyword evidence="2" id="KW-0863">Zinc-finger</keyword>
<accession>A0AA43XKW8</accession>
<evidence type="ECO:0000256" key="2">
    <source>
        <dbReference type="PROSITE-ProRule" id="PRU00325"/>
    </source>
</evidence>
<evidence type="ECO:0000256" key="1">
    <source>
        <dbReference type="ARBA" id="ARBA00022801"/>
    </source>
</evidence>
<keyword evidence="6" id="KW-0347">Helicase</keyword>
<protein>
    <submittedName>
        <fullName evidence="6">Helicase</fullName>
    </submittedName>
</protein>
<dbReference type="CDD" id="cd18793">
    <property type="entry name" value="SF2_C_SNF"/>
    <property type="match status" value="1"/>
</dbReference>
<organism evidence="6 7">
    <name type="scientific">Isachenkonia alkalipeptolytica</name>
    <dbReference type="NCBI Taxonomy" id="2565777"/>
    <lineage>
        <taxon>Bacteria</taxon>
        <taxon>Bacillati</taxon>
        <taxon>Bacillota</taxon>
        <taxon>Clostridia</taxon>
        <taxon>Eubacteriales</taxon>
        <taxon>Clostridiaceae</taxon>
        <taxon>Isachenkonia</taxon>
    </lineage>
</organism>
<keyword evidence="1" id="KW-0378">Hydrolase</keyword>
<gene>
    <name evidence="6" type="ORF">ISALK_08685</name>
</gene>
<dbReference type="Pfam" id="PF00271">
    <property type="entry name" value="Helicase_C"/>
    <property type="match status" value="1"/>
</dbReference>
<proteinExistence type="predicted"/>
<dbReference type="RefSeq" id="WP_160721322.1">
    <property type="nucleotide sequence ID" value="NZ_SUMG01000009.1"/>
</dbReference>
<sequence length="1087" mass="124968">MHNITDETLKLRGALDTTYRKGLGIFNRGEIQSIRRTDNFRLFQGQVQGTRLYEMEAVFDEKGNIRRTRCTCPAFRSYYGDCKHITALLMSIDKYKDPRDNQENRMHSLIRAYREGETPPEKLLHFEPRVRVDGGKGEIELHLGENKTYVVKNIKEFLQSYSEEKPVVFGKNFTYDPNIHRFSREDQKMIDYLILLLDMSRQGEASGDENFGEVVFRGRTLVVKDRLLGELLKRRAAKDEGMGLWIDGEYYDGVRFKEEGIPMDLEVGESSRGSGLVLNKKETAPIIPLDGIENLTFYQGNIYPLKHPKNHWIRPLMKELITDGKAGVTIPKTLEKSFITEVLPVLQEHVHCRLQDDLAKRILKVPLKAKLFLDQEQKKVTAKLVFIYGNKEINPFAPEKNEKQKAAGPKEEEILVRERTAENHLLKLLEEGEFTVQKGRCYIEQEEKIYFFLENLLPKLQEDTKLSIYYSDDFKKVKTLGEEDIQGKITLNHGLDLLECSIDIKSIPKEEIGKLLKSIQEKAKYHRLANGTFLSLPQSSSGKLFTWFNEMELDPGDFEDGKLEIPKYRAFEIAGLQNEGEESLFDTGENFERFMDDYQQLTANMNPSKFSKEVLELPKGLTANLRSYQTKGFQWISTLSAYGFGGILADEMGLGKTIQALSYLLKEKERGALEPSILVVPTSLVYNWEDEIQRFSPDLKTLTISGTKEEREEKAKKIKDFDLVLTSYPLLRRDTELYEDQQFHACILDEAQHIKNKSSQSAKAVKSLRGKHRFVLTGTPLENNLTELWSIFDFLIPGYLGSYKSFTEKYQKPINKNGDNFSLKKLKRKVDPFILRRLKADVLKELPDKMEGKVLVDMTKEQQKLYRLYLQRIKGEIEDVVEEKGFNNSQIQILAGLTRLRQISCHPGVFIEDYHGGSGKLEALAEIVDLALESNHRLLIFSQFTGVLKKVREDLEKKGHRPLYLDGSIPMNQRGDLVKRFNKGEVPIFLISLKAGGTGLNLTSADMVIHMDPWWNPAVENQATDRAHRIGQKKKVQVKKLIARGTVEEKIHQIQEQKKAIIDQVIQKGETMLSKFSKEELLDLLEI</sequence>
<dbReference type="GO" id="GO:0004386">
    <property type="term" value="F:helicase activity"/>
    <property type="evidence" value="ECO:0007669"/>
    <property type="project" value="UniProtKB-KW"/>
</dbReference>
<dbReference type="InterPro" id="IPR038718">
    <property type="entry name" value="SNF2-like_sf"/>
</dbReference>
<evidence type="ECO:0000313" key="7">
    <source>
        <dbReference type="Proteomes" id="UP000449710"/>
    </source>
</evidence>
<dbReference type="Gene3D" id="3.40.50.300">
    <property type="entry name" value="P-loop containing nucleotide triphosphate hydrolases"/>
    <property type="match status" value="1"/>
</dbReference>
<feature type="domain" description="Helicase ATP-binding" evidence="4">
    <location>
        <begin position="637"/>
        <end position="798"/>
    </location>
</feature>
<dbReference type="Pfam" id="PF08455">
    <property type="entry name" value="SNF2_assoc"/>
    <property type="match status" value="1"/>
</dbReference>
<dbReference type="FunFam" id="3.40.50.300:FF:000533">
    <property type="entry name" value="Helicase, Snf2 family"/>
    <property type="match status" value="1"/>
</dbReference>